<gene>
    <name evidence="2" type="ORF">SAMN02982931_03585</name>
</gene>
<dbReference type="Proteomes" id="UP000199071">
    <property type="component" value="Unassembled WGS sequence"/>
</dbReference>
<sequence length="107" mass="12502">MALYRSTRASDTSRLVSDISTDKYRDEFRDLGVSRVRNELVLRRWHKDKLSAARLWVERQDVGDWVASHRDSKPKPPRSQSKKKILGYVIFAFGLILAAERLLTMLR</sequence>
<keyword evidence="3" id="KW-1185">Reference proteome</keyword>
<feature type="transmembrane region" description="Helical" evidence="1">
    <location>
        <begin position="85"/>
        <end position="103"/>
    </location>
</feature>
<keyword evidence="1" id="KW-1133">Transmembrane helix</keyword>
<keyword evidence="1" id="KW-0472">Membrane</keyword>
<dbReference type="STRING" id="665467.SAMN02982931_03585"/>
<reference evidence="2 3" key="1">
    <citation type="submission" date="2016-10" db="EMBL/GenBank/DDBJ databases">
        <authorList>
            <person name="de Groot N.N."/>
        </authorList>
    </citation>
    <scope>NUCLEOTIDE SEQUENCE [LARGE SCALE GENOMIC DNA]</scope>
    <source>
        <strain evidence="2 3">ATCC 35022</strain>
    </source>
</reference>
<protein>
    <submittedName>
        <fullName evidence="2">Uncharacterized protein</fullName>
    </submittedName>
</protein>
<dbReference type="EMBL" id="FMXQ01000007">
    <property type="protein sequence ID" value="SDB46112.1"/>
    <property type="molecule type" value="Genomic_DNA"/>
</dbReference>
<proteinExistence type="predicted"/>
<dbReference type="AlphaFoldDB" id="A0A1G6DLW1"/>
<evidence type="ECO:0000256" key="1">
    <source>
        <dbReference type="SAM" id="Phobius"/>
    </source>
</evidence>
<evidence type="ECO:0000313" key="3">
    <source>
        <dbReference type="Proteomes" id="UP000199071"/>
    </source>
</evidence>
<organism evidence="2 3">
    <name type="scientific">Bauldia litoralis</name>
    <dbReference type="NCBI Taxonomy" id="665467"/>
    <lineage>
        <taxon>Bacteria</taxon>
        <taxon>Pseudomonadati</taxon>
        <taxon>Pseudomonadota</taxon>
        <taxon>Alphaproteobacteria</taxon>
        <taxon>Hyphomicrobiales</taxon>
        <taxon>Kaistiaceae</taxon>
        <taxon>Bauldia</taxon>
    </lineage>
</organism>
<keyword evidence="1" id="KW-0812">Transmembrane</keyword>
<name>A0A1G6DLW1_9HYPH</name>
<accession>A0A1G6DLW1</accession>
<evidence type="ECO:0000313" key="2">
    <source>
        <dbReference type="EMBL" id="SDB46112.1"/>
    </source>
</evidence>